<keyword evidence="1" id="KW-0472">Membrane</keyword>
<keyword evidence="1" id="KW-0812">Transmembrane</keyword>
<gene>
    <name evidence="2" type="ORF">SAMN05877842_106174</name>
</gene>
<protein>
    <submittedName>
        <fullName evidence="2">Uncharacterized protein</fullName>
    </submittedName>
</protein>
<feature type="transmembrane region" description="Helical" evidence="1">
    <location>
        <begin position="20"/>
        <end position="45"/>
    </location>
</feature>
<evidence type="ECO:0000313" key="3">
    <source>
        <dbReference type="Proteomes" id="UP000219252"/>
    </source>
</evidence>
<keyword evidence="3" id="KW-1185">Reference proteome</keyword>
<sequence length="102" mass="11090">MKWSSFAKGITGTFEAVLAIPLFGGLIVVLSAWQLLTIALILHIITAAIAISNRTSVAPSILGIVTSILAFIPIVGWFLHTITAICLYISAYKDARYEAYHR</sequence>
<accession>A0A285UD85</accession>
<dbReference type="EMBL" id="OBQC01000006">
    <property type="protein sequence ID" value="SOC39894.1"/>
    <property type="molecule type" value="Genomic_DNA"/>
</dbReference>
<name>A0A285UD85_9BACL</name>
<dbReference type="RefSeq" id="WP_097149556.1">
    <property type="nucleotide sequence ID" value="NZ_OBQC01000006.1"/>
</dbReference>
<proteinExistence type="predicted"/>
<keyword evidence="1" id="KW-1133">Transmembrane helix</keyword>
<feature type="transmembrane region" description="Helical" evidence="1">
    <location>
        <begin position="57"/>
        <end position="79"/>
    </location>
</feature>
<dbReference type="AlphaFoldDB" id="A0A285UD85"/>
<evidence type="ECO:0000313" key="2">
    <source>
        <dbReference type="EMBL" id="SOC39894.1"/>
    </source>
</evidence>
<reference evidence="3" key="1">
    <citation type="submission" date="2017-08" db="EMBL/GenBank/DDBJ databases">
        <authorList>
            <person name="Varghese N."/>
            <person name="Submissions S."/>
        </authorList>
    </citation>
    <scope>NUCLEOTIDE SEQUENCE [LARGE SCALE GENOMIC DNA]</scope>
    <source>
        <strain evidence="3">JC23</strain>
    </source>
</reference>
<dbReference type="OrthoDB" id="1925744at2"/>
<evidence type="ECO:0000256" key="1">
    <source>
        <dbReference type="SAM" id="Phobius"/>
    </source>
</evidence>
<dbReference type="Proteomes" id="UP000219252">
    <property type="component" value="Unassembled WGS sequence"/>
</dbReference>
<organism evidence="2 3">
    <name type="scientific">Ureibacillus acetophenoni</name>
    <dbReference type="NCBI Taxonomy" id="614649"/>
    <lineage>
        <taxon>Bacteria</taxon>
        <taxon>Bacillati</taxon>
        <taxon>Bacillota</taxon>
        <taxon>Bacilli</taxon>
        <taxon>Bacillales</taxon>
        <taxon>Caryophanaceae</taxon>
        <taxon>Ureibacillus</taxon>
    </lineage>
</organism>